<evidence type="ECO:0000256" key="4">
    <source>
        <dbReference type="ARBA" id="ARBA00022544"/>
    </source>
</evidence>
<gene>
    <name evidence="9" type="ORF">GCM10008013_21160</name>
</gene>
<comment type="subcellular location">
    <subcellularLocation>
        <location evidence="1">Membrane</location>
        <topology evidence="1">Multi-pass membrane protein</topology>
    </subcellularLocation>
</comment>
<feature type="transmembrane region" description="Helical" evidence="8">
    <location>
        <begin position="306"/>
        <end position="324"/>
    </location>
</feature>
<feature type="transmembrane region" description="Helical" evidence="8">
    <location>
        <begin position="43"/>
        <end position="64"/>
    </location>
</feature>
<proteinExistence type="inferred from homology"/>
<dbReference type="Proteomes" id="UP000659344">
    <property type="component" value="Unassembled WGS sequence"/>
</dbReference>
<comment type="similarity">
    <text evidence="2">Belongs to the amino acid-polyamine-organocation (APC) superfamily. Spore germination protein (SGP) (TC 2.A.3.9) family.</text>
</comment>
<feature type="transmembrane region" description="Helical" evidence="8">
    <location>
        <begin position="220"/>
        <end position="244"/>
    </location>
</feature>
<keyword evidence="3" id="KW-0813">Transport</keyword>
<feature type="transmembrane region" description="Helical" evidence="8">
    <location>
        <begin position="190"/>
        <end position="208"/>
    </location>
</feature>
<sequence length="368" mass="41287">MFVRTDEKLTTTQAIVIVSNFMLGSGILTLPRTLAEEMKTPDGWITVVLGGLIIMLVGICIVKLCQQFPGETFFQFGKKIVGSWIGHLLGILMVLYFMCLSAFEIRVMAEVTMLYLLEGTPLWAIIMFFMWIGLYLASGGINPIARLFEIILPITFVVFIFSMALSYKIFDIDNLRPVLGDGILPVIRGLKSTILVYAGYEVMLIVTAKMQQPKDGVKAMVIGTGIPIFLYIVTIIMVIGAMSIDGVVRSTWPTLDLMRSFEIAGLLFERFEFFLLVIWIMQIFSTFSICHYTASLGLSQIMNKKIKPIMYLLLPIIFLVAMLPKNVNELFEFGDFIGNISIYLVGLVSIILLLMSKVFKKGAVEQNE</sequence>
<keyword evidence="6 8" id="KW-1133">Transmembrane helix</keyword>
<dbReference type="PANTHER" id="PTHR34975:SF2">
    <property type="entry name" value="SPORE GERMINATION PROTEIN A2"/>
    <property type="match status" value="1"/>
</dbReference>
<feature type="transmembrane region" description="Helical" evidence="8">
    <location>
        <begin position="12"/>
        <end position="31"/>
    </location>
</feature>
<dbReference type="PANTHER" id="PTHR34975">
    <property type="entry name" value="SPORE GERMINATION PROTEIN A2"/>
    <property type="match status" value="1"/>
</dbReference>
<feature type="transmembrane region" description="Helical" evidence="8">
    <location>
        <begin position="121"/>
        <end position="138"/>
    </location>
</feature>
<feature type="transmembrane region" description="Helical" evidence="8">
    <location>
        <begin position="84"/>
        <end position="109"/>
    </location>
</feature>
<dbReference type="Gene3D" id="1.20.1740.10">
    <property type="entry name" value="Amino acid/polyamine transporter I"/>
    <property type="match status" value="1"/>
</dbReference>
<dbReference type="Pfam" id="PF03845">
    <property type="entry name" value="Spore_permease"/>
    <property type="match status" value="1"/>
</dbReference>
<evidence type="ECO:0000256" key="1">
    <source>
        <dbReference type="ARBA" id="ARBA00004141"/>
    </source>
</evidence>
<reference evidence="10" key="1">
    <citation type="journal article" date="2019" name="Int. J. Syst. Evol. Microbiol.">
        <title>The Global Catalogue of Microorganisms (GCM) 10K type strain sequencing project: providing services to taxonomists for standard genome sequencing and annotation.</title>
        <authorList>
            <consortium name="The Broad Institute Genomics Platform"/>
            <consortium name="The Broad Institute Genome Sequencing Center for Infectious Disease"/>
            <person name="Wu L."/>
            <person name="Ma J."/>
        </authorList>
    </citation>
    <scope>NUCLEOTIDE SEQUENCE [LARGE SCALE GENOMIC DNA]</scope>
    <source>
        <strain evidence="10">CGMCC 1.12769</strain>
    </source>
</reference>
<keyword evidence="10" id="KW-1185">Reference proteome</keyword>
<evidence type="ECO:0000313" key="9">
    <source>
        <dbReference type="EMBL" id="GGH22604.1"/>
    </source>
</evidence>
<dbReference type="NCBIfam" id="TIGR00912">
    <property type="entry name" value="2A0309"/>
    <property type="match status" value="1"/>
</dbReference>
<name>A0ABQ1YFA6_9BACL</name>
<feature type="transmembrane region" description="Helical" evidence="8">
    <location>
        <begin position="150"/>
        <end position="170"/>
    </location>
</feature>
<evidence type="ECO:0000256" key="2">
    <source>
        <dbReference type="ARBA" id="ARBA00007998"/>
    </source>
</evidence>
<keyword evidence="5 8" id="KW-0812">Transmembrane</keyword>
<dbReference type="InterPro" id="IPR004761">
    <property type="entry name" value="Spore_GerAB"/>
</dbReference>
<keyword evidence="4" id="KW-0309">Germination</keyword>
<feature type="transmembrane region" description="Helical" evidence="8">
    <location>
        <begin position="273"/>
        <end position="294"/>
    </location>
</feature>
<keyword evidence="7 8" id="KW-0472">Membrane</keyword>
<evidence type="ECO:0000256" key="7">
    <source>
        <dbReference type="ARBA" id="ARBA00023136"/>
    </source>
</evidence>
<evidence type="ECO:0000256" key="8">
    <source>
        <dbReference type="SAM" id="Phobius"/>
    </source>
</evidence>
<protein>
    <submittedName>
        <fullName evidence="9">Germination protein BB</fullName>
    </submittedName>
</protein>
<dbReference type="EMBL" id="BMFT01000001">
    <property type="protein sequence ID" value="GGH22604.1"/>
    <property type="molecule type" value="Genomic_DNA"/>
</dbReference>
<organism evidence="9 10">
    <name type="scientific">Paenibacillus segetis</name>
    <dbReference type="NCBI Taxonomy" id="1325360"/>
    <lineage>
        <taxon>Bacteria</taxon>
        <taxon>Bacillati</taxon>
        <taxon>Bacillota</taxon>
        <taxon>Bacilli</taxon>
        <taxon>Bacillales</taxon>
        <taxon>Paenibacillaceae</taxon>
        <taxon>Paenibacillus</taxon>
    </lineage>
</organism>
<dbReference type="RefSeq" id="WP_188538446.1">
    <property type="nucleotide sequence ID" value="NZ_BMFT01000001.1"/>
</dbReference>
<evidence type="ECO:0000256" key="6">
    <source>
        <dbReference type="ARBA" id="ARBA00022989"/>
    </source>
</evidence>
<evidence type="ECO:0000256" key="3">
    <source>
        <dbReference type="ARBA" id="ARBA00022448"/>
    </source>
</evidence>
<evidence type="ECO:0000256" key="5">
    <source>
        <dbReference type="ARBA" id="ARBA00022692"/>
    </source>
</evidence>
<accession>A0ABQ1YFA6</accession>
<feature type="transmembrane region" description="Helical" evidence="8">
    <location>
        <begin position="336"/>
        <end position="355"/>
    </location>
</feature>
<comment type="caution">
    <text evidence="9">The sequence shown here is derived from an EMBL/GenBank/DDBJ whole genome shotgun (WGS) entry which is preliminary data.</text>
</comment>
<evidence type="ECO:0000313" key="10">
    <source>
        <dbReference type="Proteomes" id="UP000659344"/>
    </source>
</evidence>